<dbReference type="Gene3D" id="3.30.9.10">
    <property type="entry name" value="D-Amino Acid Oxidase, subunit A, domain 2"/>
    <property type="match status" value="1"/>
</dbReference>
<dbReference type="Pfam" id="PF01266">
    <property type="entry name" value="DAO"/>
    <property type="match status" value="1"/>
</dbReference>
<keyword evidence="4" id="KW-1185">Reference proteome</keyword>
<dbReference type="GO" id="GO:0016491">
    <property type="term" value="F:oxidoreductase activity"/>
    <property type="evidence" value="ECO:0007669"/>
    <property type="project" value="UniProtKB-KW"/>
</dbReference>
<dbReference type="Proteomes" id="UP000190341">
    <property type="component" value="Unassembled WGS sequence"/>
</dbReference>
<dbReference type="InterPro" id="IPR006076">
    <property type="entry name" value="FAD-dep_OxRdtase"/>
</dbReference>
<name>A0A1T5IXU6_9GAMM</name>
<sequence length="405" mass="45128">MDLKSGYPWWAVKNGLMRAFPVLDQDRDCDIAILGGGITGALIADHLQNAGHDVLVLEQRDIGWGSTAASTALLQYEIDTHLIDLIKQYGQADGALAYLACADAVSELGVLARELRDVGYQRADSLYLASRWRHARVLAQEHAARRDIGLKLEYLPGDAVRDRFGLNAPAALLSSQAAWVDPYRLAHRLLQRVAERGGGVFDRSAMVRLQAQPRHVLLWTEQGQRVRAKQVVVAAGYASQQWLDRKVAQNRSSYAFVTDPQDPAALDFLKRTMVWESARPYIYLRSTSDHRIVVGGEDDAVDVPARRDARVKKKAAKLATRVLELFPQLDMRPAFAWAGTFAETRDGLPFFGPHPQHGSRVHFAMAYGGNGITYSQIGAGLLRARIERRAHPLAKLFSFDRLDKR</sequence>
<dbReference type="AlphaFoldDB" id="A0A1T5IXU6"/>
<organism evidence="3 4">
    <name type="scientific">Pseudoxanthomonas indica</name>
    <dbReference type="NCBI Taxonomy" id="428993"/>
    <lineage>
        <taxon>Bacteria</taxon>
        <taxon>Pseudomonadati</taxon>
        <taxon>Pseudomonadota</taxon>
        <taxon>Gammaproteobacteria</taxon>
        <taxon>Lysobacterales</taxon>
        <taxon>Lysobacteraceae</taxon>
        <taxon>Pseudoxanthomonas</taxon>
    </lineage>
</organism>
<dbReference type="GO" id="GO:0005737">
    <property type="term" value="C:cytoplasm"/>
    <property type="evidence" value="ECO:0007669"/>
    <property type="project" value="TreeGrafter"/>
</dbReference>
<dbReference type="STRING" id="428993.SAMN06296058_0326"/>
<reference evidence="3 4" key="1">
    <citation type="submission" date="2017-02" db="EMBL/GenBank/DDBJ databases">
        <authorList>
            <person name="Peterson S.W."/>
        </authorList>
    </citation>
    <scope>NUCLEOTIDE SEQUENCE [LARGE SCALE GENOMIC DNA]</scope>
    <source>
        <strain evidence="3 4">P15</strain>
    </source>
</reference>
<dbReference type="Gene3D" id="3.50.50.60">
    <property type="entry name" value="FAD/NAD(P)-binding domain"/>
    <property type="match status" value="1"/>
</dbReference>
<gene>
    <name evidence="3" type="ORF">SAMN06296058_0326</name>
</gene>
<dbReference type="PANTHER" id="PTHR13847:SF201">
    <property type="entry name" value="PUTATIBE OXIDOREDUCTASE"/>
    <property type="match status" value="1"/>
</dbReference>
<dbReference type="EMBL" id="FUZV01000001">
    <property type="protein sequence ID" value="SKC44026.1"/>
    <property type="molecule type" value="Genomic_DNA"/>
</dbReference>
<evidence type="ECO:0000313" key="4">
    <source>
        <dbReference type="Proteomes" id="UP000190341"/>
    </source>
</evidence>
<evidence type="ECO:0000313" key="3">
    <source>
        <dbReference type="EMBL" id="SKC44026.1"/>
    </source>
</evidence>
<dbReference type="OrthoDB" id="311718at2"/>
<dbReference type="PANTHER" id="PTHR13847">
    <property type="entry name" value="SARCOSINE DEHYDROGENASE-RELATED"/>
    <property type="match status" value="1"/>
</dbReference>
<evidence type="ECO:0000256" key="1">
    <source>
        <dbReference type="ARBA" id="ARBA00023002"/>
    </source>
</evidence>
<protein>
    <submittedName>
        <fullName evidence="3">Glycine/D-amino acid oxidase</fullName>
    </submittedName>
</protein>
<keyword evidence="1" id="KW-0560">Oxidoreductase</keyword>
<feature type="domain" description="FAD dependent oxidoreductase" evidence="2">
    <location>
        <begin position="30"/>
        <end position="382"/>
    </location>
</feature>
<proteinExistence type="predicted"/>
<dbReference type="SUPFAM" id="SSF51905">
    <property type="entry name" value="FAD/NAD(P)-binding domain"/>
    <property type="match status" value="1"/>
</dbReference>
<accession>A0A1T5IXU6</accession>
<dbReference type="InterPro" id="IPR036188">
    <property type="entry name" value="FAD/NAD-bd_sf"/>
</dbReference>
<dbReference type="RefSeq" id="WP_079722742.1">
    <property type="nucleotide sequence ID" value="NZ_BMCL01000003.1"/>
</dbReference>
<evidence type="ECO:0000259" key="2">
    <source>
        <dbReference type="Pfam" id="PF01266"/>
    </source>
</evidence>